<dbReference type="NCBIfam" id="TIGR01391">
    <property type="entry name" value="dnaG"/>
    <property type="match status" value="1"/>
</dbReference>
<dbReference type="EMBL" id="JACHEN010000030">
    <property type="protein sequence ID" value="MBB6217901.1"/>
    <property type="molecule type" value="Genomic_DNA"/>
</dbReference>
<keyword evidence="5 12" id="KW-0235">DNA replication</keyword>
<feature type="coiled-coil region" evidence="15">
    <location>
        <begin position="569"/>
        <end position="617"/>
    </location>
</feature>
<dbReference type="GO" id="GO:0003899">
    <property type="term" value="F:DNA-directed RNA polymerase activity"/>
    <property type="evidence" value="ECO:0007669"/>
    <property type="project" value="UniProtKB-UniRule"/>
</dbReference>
<organism evidence="17 18">
    <name type="scientific">Anaerosolibacter carboniphilus</name>
    <dbReference type="NCBI Taxonomy" id="1417629"/>
    <lineage>
        <taxon>Bacteria</taxon>
        <taxon>Bacillati</taxon>
        <taxon>Bacillota</taxon>
        <taxon>Clostridia</taxon>
        <taxon>Peptostreptococcales</taxon>
        <taxon>Thermotaleaceae</taxon>
        <taxon>Anaerosolibacter</taxon>
    </lineage>
</organism>
<dbReference type="InterPro" id="IPR037068">
    <property type="entry name" value="DNA_primase_core_N_sf"/>
</dbReference>
<evidence type="ECO:0000256" key="14">
    <source>
        <dbReference type="PIRSR" id="PIRSR002811-1"/>
    </source>
</evidence>
<comment type="caution">
    <text evidence="17">The sequence shown here is derived from an EMBL/GenBank/DDBJ whole genome shotgun (WGS) entry which is preliminary data.</text>
</comment>
<evidence type="ECO:0000256" key="6">
    <source>
        <dbReference type="ARBA" id="ARBA00022723"/>
    </source>
</evidence>
<dbReference type="PIRSF" id="PIRSF002811">
    <property type="entry name" value="DnaG"/>
    <property type="match status" value="1"/>
</dbReference>
<dbReference type="GO" id="GO:0000428">
    <property type="term" value="C:DNA-directed RNA polymerase complex"/>
    <property type="evidence" value="ECO:0007669"/>
    <property type="project" value="UniProtKB-KW"/>
</dbReference>
<dbReference type="SUPFAM" id="SSF56731">
    <property type="entry name" value="DNA primase core"/>
    <property type="match status" value="1"/>
</dbReference>
<dbReference type="InterPro" id="IPR007693">
    <property type="entry name" value="DNA_helicase_DnaB-like_N"/>
</dbReference>
<comment type="catalytic activity">
    <reaction evidence="12">
        <text>ssDNA + n NTP = ssDNA/pppN(pN)n-1 hybrid + (n-1) diphosphate.</text>
        <dbReference type="EC" id="2.7.7.101"/>
    </reaction>
</comment>
<dbReference type="FunFam" id="3.90.580.10:FF:000001">
    <property type="entry name" value="DNA primase"/>
    <property type="match status" value="1"/>
</dbReference>
<dbReference type="InterPro" id="IPR002694">
    <property type="entry name" value="Znf_CHC2"/>
</dbReference>
<evidence type="ECO:0000256" key="13">
    <source>
        <dbReference type="PIRNR" id="PIRNR002811"/>
    </source>
</evidence>
<dbReference type="Gene3D" id="3.90.980.10">
    <property type="entry name" value="DNA primase, catalytic core, N-terminal domain"/>
    <property type="match status" value="1"/>
</dbReference>
<dbReference type="HAMAP" id="MF_00974">
    <property type="entry name" value="DNA_primase_DnaG"/>
    <property type="match status" value="1"/>
</dbReference>
<dbReference type="FunFam" id="3.90.980.10:FF:000001">
    <property type="entry name" value="DNA primase"/>
    <property type="match status" value="1"/>
</dbReference>
<reference evidence="17 18" key="1">
    <citation type="submission" date="2020-08" db="EMBL/GenBank/DDBJ databases">
        <title>Genomic Encyclopedia of Type Strains, Phase IV (KMG-IV): sequencing the most valuable type-strain genomes for metagenomic binning, comparative biology and taxonomic classification.</title>
        <authorList>
            <person name="Goeker M."/>
        </authorList>
    </citation>
    <scope>NUCLEOTIDE SEQUENCE [LARGE SCALE GENOMIC DNA]</scope>
    <source>
        <strain evidence="17 18">DSM 103526</strain>
    </source>
</reference>
<dbReference type="GO" id="GO:0003678">
    <property type="term" value="F:DNA helicase activity"/>
    <property type="evidence" value="ECO:0007669"/>
    <property type="project" value="InterPro"/>
</dbReference>
<dbReference type="PROSITE" id="PS50880">
    <property type="entry name" value="TOPRIM"/>
    <property type="match status" value="1"/>
</dbReference>
<keyword evidence="3 12" id="KW-0808">Transferase</keyword>
<dbReference type="InterPro" id="IPR013264">
    <property type="entry name" value="DNAG_N"/>
</dbReference>
<keyword evidence="2 12" id="KW-0639">Primosome</keyword>
<evidence type="ECO:0000256" key="7">
    <source>
        <dbReference type="ARBA" id="ARBA00022771"/>
    </source>
</evidence>
<dbReference type="AlphaFoldDB" id="A0A841KWS5"/>
<dbReference type="Pfam" id="PF08275">
    <property type="entry name" value="DNAG_N"/>
    <property type="match status" value="1"/>
</dbReference>
<keyword evidence="7 12" id="KW-0863">Zinc-finger</keyword>
<evidence type="ECO:0000256" key="2">
    <source>
        <dbReference type="ARBA" id="ARBA00022515"/>
    </source>
</evidence>
<evidence type="ECO:0000256" key="4">
    <source>
        <dbReference type="ARBA" id="ARBA00022695"/>
    </source>
</evidence>
<dbReference type="InterPro" id="IPR030846">
    <property type="entry name" value="DnaG_bac"/>
</dbReference>
<dbReference type="InterPro" id="IPR016136">
    <property type="entry name" value="DNA_helicase_N/primase_C"/>
</dbReference>
<dbReference type="PANTHER" id="PTHR30313:SF2">
    <property type="entry name" value="DNA PRIMASE"/>
    <property type="match status" value="1"/>
</dbReference>
<evidence type="ECO:0000256" key="11">
    <source>
        <dbReference type="ARBA" id="ARBA00023163"/>
    </source>
</evidence>
<dbReference type="InterPro" id="IPR006295">
    <property type="entry name" value="DNA_primase_DnaG"/>
</dbReference>
<dbReference type="GO" id="GO:0005737">
    <property type="term" value="C:cytoplasm"/>
    <property type="evidence" value="ECO:0007669"/>
    <property type="project" value="TreeGrafter"/>
</dbReference>
<evidence type="ECO:0000256" key="8">
    <source>
        <dbReference type="ARBA" id="ARBA00022833"/>
    </source>
</evidence>
<evidence type="ECO:0000256" key="12">
    <source>
        <dbReference type="HAMAP-Rule" id="MF_00974"/>
    </source>
</evidence>
<keyword evidence="4 12" id="KW-0548">Nucleotidyltransferase</keyword>
<dbReference type="GO" id="GO:0005524">
    <property type="term" value="F:ATP binding"/>
    <property type="evidence" value="ECO:0007669"/>
    <property type="project" value="InterPro"/>
</dbReference>
<dbReference type="Pfam" id="PF01807">
    <property type="entry name" value="Zn_ribbon_DnaG"/>
    <property type="match status" value="1"/>
</dbReference>
<dbReference type="PANTHER" id="PTHR30313">
    <property type="entry name" value="DNA PRIMASE"/>
    <property type="match status" value="1"/>
</dbReference>
<dbReference type="GO" id="GO:0003677">
    <property type="term" value="F:DNA binding"/>
    <property type="evidence" value="ECO:0007669"/>
    <property type="project" value="UniProtKB-KW"/>
</dbReference>
<dbReference type="SUPFAM" id="SSF48024">
    <property type="entry name" value="N-terminal domain of DnaB helicase"/>
    <property type="match status" value="1"/>
</dbReference>
<evidence type="ECO:0000256" key="5">
    <source>
        <dbReference type="ARBA" id="ARBA00022705"/>
    </source>
</evidence>
<dbReference type="EC" id="2.7.7.101" evidence="12"/>
<keyword evidence="8 12" id="KW-0862">Zinc</keyword>
<dbReference type="Pfam" id="PF13155">
    <property type="entry name" value="Toprim_2"/>
    <property type="match status" value="1"/>
</dbReference>
<feature type="zinc finger region" description="CHC2-type" evidence="12 14">
    <location>
        <begin position="40"/>
        <end position="64"/>
    </location>
</feature>
<dbReference type="RefSeq" id="WP_184312407.1">
    <property type="nucleotide sequence ID" value="NZ_JACHEN010000030.1"/>
</dbReference>
<dbReference type="Gene3D" id="3.90.580.10">
    <property type="entry name" value="Zinc finger, CHC2-type domain"/>
    <property type="match status" value="1"/>
</dbReference>
<evidence type="ECO:0000313" key="18">
    <source>
        <dbReference type="Proteomes" id="UP000579281"/>
    </source>
</evidence>
<dbReference type="Pfam" id="PF00772">
    <property type="entry name" value="DnaB"/>
    <property type="match status" value="1"/>
</dbReference>
<keyword evidence="10 12" id="KW-0238">DNA-binding</keyword>
<gene>
    <name evidence="12" type="primary">dnaG</name>
    <name evidence="17" type="ORF">HNQ80_004037</name>
</gene>
<evidence type="ECO:0000256" key="3">
    <source>
        <dbReference type="ARBA" id="ARBA00022679"/>
    </source>
</evidence>
<dbReference type="InterPro" id="IPR006171">
    <property type="entry name" value="TOPRIM_dom"/>
</dbReference>
<evidence type="ECO:0000256" key="10">
    <source>
        <dbReference type="ARBA" id="ARBA00023125"/>
    </source>
</evidence>
<dbReference type="InterPro" id="IPR034151">
    <property type="entry name" value="TOPRIM_DnaG_bac"/>
</dbReference>
<dbReference type="FunFam" id="3.40.1360.10:FF:000002">
    <property type="entry name" value="DNA primase"/>
    <property type="match status" value="1"/>
</dbReference>
<accession>A0A841KWS5</accession>
<evidence type="ECO:0000256" key="15">
    <source>
        <dbReference type="SAM" id="Coils"/>
    </source>
</evidence>
<comment type="similarity">
    <text evidence="12 13">Belongs to the DnaG primase family.</text>
</comment>
<sequence length="617" mass="71099">MSIHLNEDIIEEIRSRNEIVDVISRYIQLNKSGRNHKGLCPFHHEKTPSFMVSEEKQLYHCFGCGEAGNVINFVMKVENLDFIDAVTLMGQWVGIHVEEISSTKQEKEEISRKNKIYEINREAALFYYRNLSKEKNSGFAYFRKRGLQENIIKKFGLGYAEDQWEALNMYLLKKGYDQELIYQAGLVLERKSKDGFYDRFRNRVIFPIINTTGNVLGFGGRALDDSLPKYLNSPETPVFNKGNNLFGLNLAKKEIGKDKRIIVVEGYMDVISLYQHDIKNVVASLGTALTRSQGELLKRYSDEIIIAYDSDAAGQKATLRGLDVLGELDCKVRVVRLTEAKDPDDFIKQKGKDAFLKEVEGALPLIDYKILLAKMENNLSATDGKVKFVKAVAELLKQVKSPVEVDAYIKKVAMESQISEEAIKREIFGNNVYNPSSPIQKSIQNRDKYRSKPDRYTNKYNVQSVQPAQKQGYLEAERSLLKLMIQNRETYSKIKIAIGYEDFTDSTNKKIAKVIYELYSVQEQNVDMDMLLNHLDIEEIKTLGDIHQVVISEDHLEKALMDFINTIHNHRLKEEKRSIEMELSKLEKKENKSQEEIVRIRELCTDLEKILKELKKL</sequence>
<dbReference type="InterPro" id="IPR036977">
    <property type="entry name" value="DNA_primase_Znf_CHC2"/>
</dbReference>
<evidence type="ECO:0000256" key="9">
    <source>
        <dbReference type="ARBA" id="ARBA00022842"/>
    </source>
</evidence>
<dbReference type="Gene3D" id="3.40.1360.10">
    <property type="match status" value="1"/>
</dbReference>
<keyword evidence="9" id="KW-0460">Magnesium</keyword>
<dbReference type="InterPro" id="IPR019475">
    <property type="entry name" value="DNA_primase_DnaB-bd"/>
</dbReference>
<evidence type="ECO:0000313" key="17">
    <source>
        <dbReference type="EMBL" id="MBB6217901.1"/>
    </source>
</evidence>
<name>A0A841KWS5_9FIRM</name>
<dbReference type="SUPFAM" id="SSF57783">
    <property type="entry name" value="Zinc beta-ribbon"/>
    <property type="match status" value="1"/>
</dbReference>
<dbReference type="InterPro" id="IPR050219">
    <property type="entry name" value="DnaG_primase"/>
</dbReference>
<keyword evidence="18" id="KW-1185">Reference proteome</keyword>
<keyword evidence="6 12" id="KW-0479">Metal-binding</keyword>
<dbReference type="SMART" id="SM00493">
    <property type="entry name" value="TOPRIM"/>
    <property type="match status" value="1"/>
</dbReference>
<keyword evidence="15" id="KW-0175">Coiled coil</keyword>
<feature type="domain" description="Toprim" evidence="16">
    <location>
        <begin position="259"/>
        <end position="340"/>
    </location>
</feature>
<dbReference type="Gene3D" id="1.10.860.10">
    <property type="entry name" value="DNAb Helicase, Chain A"/>
    <property type="match status" value="1"/>
</dbReference>
<proteinExistence type="inferred from homology"/>
<protein>
    <recommendedName>
        <fullName evidence="12 13">DNA primase</fullName>
        <ecNumber evidence="12">2.7.7.101</ecNumber>
    </recommendedName>
</protein>
<dbReference type="SMART" id="SM00400">
    <property type="entry name" value="ZnF_CHCC"/>
    <property type="match status" value="1"/>
</dbReference>
<evidence type="ECO:0000259" key="16">
    <source>
        <dbReference type="PROSITE" id="PS50880"/>
    </source>
</evidence>
<comment type="subunit">
    <text evidence="12">Monomer. Interacts with DnaB.</text>
</comment>
<dbReference type="InterPro" id="IPR036185">
    <property type="entry name" value="DNA_heli_DnaB-like_N_sf"/>
</dbReference>
<comment type="cofactor">
    <cofactor evidence="12 13 14">
        <name>Zn(2+)</name>
        <dbReference type="ChEBI" id="CHEBI:29105"/>
    </cofactor>
    <text evidence="12 13 14">Binds 1 zinc ion per monomer.</text>
</comment>
<dbReference type="GO" id="GO:0008270">
    <property type="term" value="F:zinc ion binding"/>
    <property type="evidence" value="ECO:0007669"/>
    <property type="project" value="UniProtKB-UniRule"/>
</dbReference>
<dbReference type="GO" id="GO:1990077">
    <property type="term" value="C:primosome complex"/>
    <property type="evidence" value="ECO:0007669"/>
    <property type="project" value="UniProtKB-KW"/>
</dbReference>
<dbReference type="Pfam" id="PF10410">
    <property type="entry name" value="DnaB_bind"/>
    <property type="match status" value="1"/>
</dbReference>
<dbReference type="Proteomes" id="UP000579281">
    <property type="component" value="Unassembled WGS sequence"/>
</dbReference>
<evidence type="ECO:0000256" key="1">
    <source>
        <dbReference type="ARBA" id="ARBA00022478"/>
    </source>
</evidence>
<keyword evidence="11 12" id="KW-0804">Transcription</keyword>
<comment type="domain">
    <text evidence="12">Contains an N-terminal zinc-binding domain, a central core domain that contains the primase activity, and a C-terminal DnaB-binding domain.</text>
</comment>
<dbReference type="GO" id="GO:0006269">
    <property type="term" value="P:DNA replication, synthesis of primer"/>
    <property type="evidence" value="ECO:0007669"/>
    <property type="project" value="UniProtKB-UniRule"/>
</dbReference>
<comment type="function">
    <text evidence="12 13">RNA polymerase that catalyzes the synthesis of short RNA molecules used as primers for DNA polymerase during DNA replication.</text>
</comment>
<keyword evidence="1 12" id="KW-0240">DNA-directed RNA polymerase</keyword>
<dbReference type="CDD" id="cd03364">
    <property type="entry name" value="TOPRIM_DnaG_primases"/>
    <property type="match status" value="1"/>
</dbReference>